<dbReference type="PROSITE" id="PS00107">
    <property type="entry name" value="PROTEIN_KINASE_ATP"/>
    <property type="match status" value="1"/>
</dbReference>
<dbReference type="AlphaFoldDB" id="A0A6A4VYW4"/>
<name>A0A6A4VYW4_AMPAM</name>
<proteinExistence type="predicted"/>
<evidence type="ECO:0000256" key="8">
    <source>
        <dbReference type="ARBA" id="ARBA00048679"/>
    </source>
</evidence>
<keyword evidence="2" id="KW-0723">Serine/threonine-protein kinase</keyword>
<comment type="caution">
    <text evidence="12">The sequence shown here is derived from an EMBL/GenBank/DDBJ whole genome shotgun (WGS) entry which is preliminary data.</text>
</comment>
<feature type="region of interest" description="Disordered" evidence="10">
    <location>
        <begin position="430"/>
        <end position="560"/>
    </location>
</feature>
<dbReference type="PROSITE" id="PS50011">
    <property type="entry name" value="PROTEIN_KINASE_DOM"/>
    <property type="match status" value="1"/>
</dbReference>
<reference evidence="12 13" key="1">
    <citation type="submission" date="2019-07" db="EMBL/GenBank/DDBJ databases">
        <title>Draft genome assembly of a fouling barnacle, Amphibalanus amphitrite (Darwin, 1854): The first reference genome for Thecostraca.</title>
        <authorList>
            <person name="Kim W."/>
        </authorList>
    </citation>
    <scope>NUCLEOTIDE SEQUENCE [LARGE SCALE GENOMIC DNA]</scope>
    <source>
        <strain evidence="12">SNU_AA5</strain>
        <tissue evidence="12">Soma without cirri and trophi</tissue>
    </source>
</reference>
<keyword evidence="13" id="KW-1185">Reference proteome</keyword>
<dbReference type="Proteomes" id="UP000440578">
    <property type="component" value="Unassembled WGS sequence"/>
</dbReference>
<feature type="region of interest" description="Disordered" evidence="10">
    <location>
        <begin position="383"/>
        <end position="402"/>
    </location>
</feature>
<dbReference type="Pfam" id="PF21594">
    <property type="entry name" value="UBA_MELK"/>
    <property type="match status" value="1"/>
</dbReference>
<dbReference type="Pfam" id="PF00069">
    <property type="entry name" value="Pkinase"/>
    <property type="match status" value="1"/>
</dbReference>
<dbReference type="FunFam" id="1.10.510.10:FF:000901">
    <property type="entry name" value="Maternal embryonic leucine zipper kinase"/>
    <property type="match status" value="1"/>
</dbReference>
<organism evidence="12 13">
    <name type="scientific">Amphibalanus amphitrite</name>
    <name type="common">Striped barnacle</name>
    <name type="synonym">Balanus amphitrite</name>
    <dbReference type="NCBI Taxonomy" id="1232801"/>
    <lineage>
        <taxon>Eukaryota</taxon>
        <taxon>Metazoa</taxon>
        <taxon>Ecdysozoa</taxon>
        <taxon>Arthropoda</taxon>
        <taxon>Crustacea</taxon>
        <taxon>Multicrustacea</taxon>
        <taxon>Cirripedia</taxon>
        <taxon>Thoracica</taxon>
        <taxon>Thoracicalcarea</taxon>
        <taxon>Balanomorpha</taxon>
        <taxon>Balanoidea</taxon>
        <taxon>Balanidae</taxon>
        <taxon>Amphibalaninae</taxon>
        <taxon>Amphibalanus</taxon>
    </lineage>
</organism>
<dbReference type="PANTHER" id="PTHR24346:SF30">
    <property type="entry name" value="MATERNAL EMBRYONIC LEUCINE ZIPPER KINASE"/>
    <property type="match status" value="1"/>
</dbReference>
<sequence>MPENVGLPYAPLEGLYELHETIGSGGFAKVKRATHLATGEQVAIKIMDKKQLGVDLPRVYLEITAMKELTHQHIGKLYQVIDSELKIFLVMEYCRGGELFDYIGERCARARARPALDGGRREVERDRLTEEEARVFFRQIVSAVAYIHHKGYAHRDLKPENLLLDDDNRLKLIDFGLCANPEGGMQAHLETCCGSPAYAAPELVSGLQYLGAEADIWSMGVLLYALLCGFLPFDDENIANLYKKIQAGVYQKPEWLSEGSLRLLDQMLQVEPKHRIVVSELLTHPWLTAGTGLPVEWKSYFQSRQPDDDVVTAMAVSGGRSRAWMARRLSQWSYDHTTATYWLLLAAKRRGEPVRLAPVQQMPPPPPSAAAGRATLQELTSAGLPGLVPLGDSPHGRPQSLDTGLDALEQRRGLELELEQRRGLELELEQRRRQEQEEEEAMETLLSLKPIEMEPLLERSTGRSSQRGRGSQRRKRATPPRPSPTENKENDFLQPKAPSPSKKTKRRAGETPCKLSPSRSVESALDPAFKTPQRRPRPQSENFRTPDCGSKSSAVPRTPISGRKVFGSIEKGLDKMKNMLTPRKRTQMAGDRPALIDTKFFCAFSGKKKIPIHPQNIVNVFVS</sequence>
<gene>
    <name evidence="12" type="primary">melk_1</name>
    <name evidence="12" type="ORF">FJT64_003805</name>
</gene>
<accession>A0A6A4VYW4</accession>
<dbReference type="GO" id="GO:0035556">
    <property type="term" value="P:intracellular signal transduction"/>
    <property type="evidence" value="ECO:0007669"/>
    <property type="project" value="TreeGrafter"/>
</dbReference>
<evidence type="ECO:0000256" key="4">
    <source>
        <dbReference type="ARBA" id="ARBA00022741"/>
    </source>
</evidence>
<evidence type="ECO:0000256" key="9">
    <source>
        <dbReference type="PROSITE-ProRule" id="PRU10141"/>
    </source>
</evidence>
<keyword evidence="5 12" id="KW-0418">Kinase</keyword>
<dbReference type="FunFam" id="3.30.200.20:FF:000003">
    <property type="entry name" value="Non-specific serine/threonine protein kinase"/>
    <property type="match status" value="1"/>
</dbReference>
<dbReference type="InterPro" id="IPR017441">
    <property type="entry name" value="Protein_kinase_ATP_BS"/>
</dbReference>
<dbReference type="EC" id="2.7.11.1" evidence="1"/>
<dbReference type="SMART" id="SM00220">
    <property type="entry name" value="S_TKc"/>
    <property type="match status" value="1"/>
</dbReference>
<comment type="catalytic activity">
    <reaction evidence="7">
        <text>L-threonyl-[protein] + ATP = O-phospho-L-threonyl-[protein] + ADP + H(+)</text>
        <dbReference type="Rhea" id="RHEA:46608"/>
        <dbReference type="Rhea" id="RHEA-COMP:11060"/>
        <dbReference type="Rhea" id="RHEA-COMP:11605"/>
        <dbReference type="ChEBI" id="CHEBI:15378"/>
        <dbReference type="ChEBI" id="CHEBI:30013"/>
        <dbReference type="ChEBI" id="CHEBI:30616"/>
        <dbReference type="ChEBI" id="CHEBI:61977"/>
        <dbReference type="ChEBI" id="CHEBI:456216"/>
        <dbReference type="EC" id="2.7.11.1"/>
    </reaction>
</comment>
<dbReference type="PROSITE" id="PS00108">
    <property type="entry name" value="PROTEIN_KINASE_ST"/>
    <property type="match status" value="1"/>
</dbReference>
<keyword evidence="3" id="KW-0808">Transferase</keyword>
<dbReference type="EMBL" id="VIIS01001407">
    <property type="protein sequence ID" value="KAF0298863.1"/>
    <property type="molecule type" value="Genomic_DNA"/>
</dbReference>
<evidence type="ECO:0000313" key="13">
    <source>
        <dbReference type="Proteomes" id="UP000440578"/>
    </source>
</evidence>
<dbReference type="PANTHER" id="PTHR24346">
    <property type="entry name" value="MAP/MICROTUBULE AFFINITY-REGULATING KINASE"/>
    <property type="match status" value="1"/>
</dbReference>
<comment type="catalytic activity">
    <reaction evidence="8">
        <text>L-seryl-[protein] + ATP = O-phospho-L-seryl-[protein] + ADP + H(+)</text>
        <dbReference type="Rhea" id="RHEA:17989"/>
        <dbReference type="Rhea" id="RHEA-COMP:9863"/>
        <dbReference type="Rhea" id="RHEA-COMP:11604"/>
        <dbReference type="ChEBI" id="CHEBI:15378"/>
        <dbReference type="ChEBI" id="CHEBI:29999"/>
        <dbReference type="ChEBI" id="CHEBI:30616"/>
        <dbReference type="ChEBI" id="CHEBI:83421"/>
        <dbReference type="ChEBI" id="CHEBI:456216"/>
        <dbReference type="EC" id="2.7.11.1"/>
    </reaction>
</comment>
<dbReference type="InterPro" id="IPR048637">
    <property type="entry name" value="MELK_UBA"/>
</dbReference>
<dbReference type="InterPro" id="IPR008271">
    <property type="entry name" value="Ser/Thr_kinase_AS"/>
</dbReference>
<evidence type="ECO:0000256" key="2">
    <source>
        <dbReference type="ARBA" id="ARBA00022527"/>
    </source>
</evidence>
<keyword evidence="4 9" id="KW-0547">Nucleotide-binding</keyword>
<keyword evidence="6 9" id="KW-0067">ATP-binding</keyword>
<evidence type="ECO:0000256" key="3">
    <source>
        <dbReference type="ARBA" id="ARBA00022679"/>
    </source>
</evidence>
<evidence type="ECO:0000256" key="6">
    <source>
        <dbReference type="ARBA" id="ARBA00022840"/>
    </source>
</evidence>
<dbReference type="InterPro" id="IPR000719">
    <property type="entry name" value="Prot_kinase_dom"/>
</dbReference>
<dbReference type="CDD" id="cd14341">
    <property type="entry name" value="UBA_MELK"/>
    <property type="match status" value="1"/>
</dbReference>
<feature type="binding site" evidence="9">
    <location>
        <position position="45"/>
    </location>
    <ligand>
        <name>ATP</name>
        <dbReference type="ChEBI" id="CHEBI:30616"/>
    </ligand>
</feature>
<dbReference type="GO" id="GO:0005737">
    <property type="term" value="C:cytoplasm"/>
    <property type="evidence" value="ECO:0007669"/>
    <property type="project" value="TreeGrafter"/>
</dbReference>
<evidence type="ECO:0000313" key="12">
    <source>
        <dbReference type="EMBL" id="KAF0298863.1"/>
    </source>
</evidence>
<dbReference type="Gene3D" id="1.10.510.10">
    <property type="entry name" value="Transferase(Phosphotransferase) domain 1"/>
    <property type="match status" value="1"/>
</dbReference>
<dbReference type="GO" id="GO:0005524">
    <property type="term" value="F:ATP binding"/>
    <property type="evidence" value="ECO:0007669"/>
    <property type="project" value="UniProtKB-UniRule"/>
</dbReference>
<evidence type="ECO:0000256" key="1">
    <source>
        <dbReference type="ARBA" id="ARBA00012513"/>
    </source>
</evidence>
<dbReference type="InterPro" id="IPR011009">
    <property type="entry name" value="Kinase-like_dom_sf"/>
</dbReference>
<feature type="domain" description="Protein kinase" evidence="11">
    <location>
        <begin position="16"/>
        <end position="287"/>
    </location>
</feature>
<dbReference type="GO" id="GO:0004674">
    <property type="term" value="F:protein serine/threonine kinase activity"/>
    <property type="evidence" value="ECO:0007669"/>
    <property type="project" value="UniProtKB-KW"/>
</dbReference>
<evidence type="ECO:0000256" key="5">
    <source>
        <dbReference type="ARBA" id="ARBA00022777"/>
    </source>
</evidence>
<dbReference type="OrthoDB" id="193931at2759"/>
<protein>
    <recommendedName>
        <fullName evidence="1">non-specific serine/threonine protein kinase</fullName>
        <ecNumber evidence="1">2.7.11.1</ecNumber>
    </recommendedName>
</protein>
<evidence type="ECO:0000256" key="10">
    <source>
        <dbReference type="SAM" id="MobiDB-lite"/>
    </source>
</evidence>
<evidence type="ECO:0000259" key="11">
    <source>
        <dbReference type="PROSITE" id="PS50011"/>
    </source>
</evidence>
<dbReference type="SUPFAM" id="SSF56112">
    <property type="entry name" value="Protein kinase-like (PK-like)"/>
    <property type="match status" value="1"/>
</dbReference>
<evidence type="ECO:0000256" key="7">
    <source>
        <dbReference type="ARBA" id="ARBA00047899"/>
    </source>
</evidence>